<protein>
    <submittedName>
        <fullName evidence="3">Lytic transglycosylase catalytic</fullName>
    </submittedName>
</protein>
<dbReference type="Proteomes" id="UP000002030">
    <property type="component" value="Chromosome"/>
</dbReference>
<dbReference type="PANTHER" id="PTHR37423:SF2">
    <property type="entry name" value="MEMBRANE-BOUND LYTIC MUREIN TRANSGLYCOSYLASE C"/>
    <property type="match status" value="1"/>
</dbReference>
<dbReference type="GO" id="GO:0008933">
    <property type="term" value="F:peptidoglycan lytic transglycosylase activity"/>
    <property type="evidence" value="ECO:0007669"/>
    <property type="project" value="InterPro"/>
</dbReference>
<sequence length="194" mass="21116">MRPEGCMDGVLSRIREIESRFGIERVQRGEVVSFDRALKEAEGDLEDESLPGGDVEIPESAQERLKVWEPVLQELCGRYGVDPDLARAVMYHESGGRPDAVSSAGAIGLMQLMPGTARALGVDPRDPVRNLEGGVKYLAQMLARYGGDVEKALAAYNAGAGRVDSHGGVPPIPETQRYVKNVMALYRKYDGGNR</sequence>
<dbReference type="CAZy" id="GH23">
    <property type="family name" value="Glycoside Hydrolase Family 23"/>
</dbReference>
<evidence type="ECO:0000259" key="2">
    <source>
        <dbReference type="Pfam" id="PF01464"/>
    </source>
</evidence>
<dbReference type="RefSeq" id="WP_012870074.1">
    <property type="nucleotide sequence ID" value="NC_013522.1"/>
</dbReference>
<keyword evidence="4" id="KW-1185">Reference proteome</keyword>
<dbReference type="Pfam" id="PF01464">
    <property type="entry name" value="SLT"/>
    <property type="match status" value="1"/>
</dbReference>
<dbReference type="PROSITE" id="PS00922">
    <property type="entry name" value="TRANSGLYCOSYLASE"/>
    <property type="match status" value="1"/>
</dbReference>
<dbReference type="STRING" id="525903.Taci_1332"/>
<proteinExistence type="inferred from homology"/>
<evidence type="ECO:0000313" key="4">
    <source>
        <dbReference type="Proteomes" id="UP000002030"/>
    </source>
</evidence>
<evidence type="ECO:0000256" key="1">
    <source>
        <dbReference type="ARBA" id="ARBA00007734"/>
    </source>
</evidence>
<dbReference type="EnsemblBacteria" id="ACZ19563">
    <property type="protein sequence ID" value="ACZ19563"/>
    <property type="gene ID" value="Taci_1332"/>
</dbReference>
<dbReference type="InterPro" id="IPR023346">
    <property type="entry name" value="Lysozyme-like_dom_sf"/>
</dbReference>
<dbReference type="KEGG" id="tai:Taci_1332"/>
<dbReference type="eggNOG" id="COG0741">
    <property type="taxonomic scope" value="Bacteria"/>
</dbReference>
<evidence type="ECO:0000313" key="3">
    <source>
        <dbReference type="EMBL" id="ACZ19563.1"/>
    </source>
</evidence>
<dbReference type="GO" id="GO:0016020">
    <property type="term" value="C:membrane"/>
    <property type="evidence" value="ECO:0007669"/>
    <property type="project" value="InterPro"/>
</dbReference>
<comment type="similarity">
    <text evidence="1">Belongs to the transglycosylase Slt family.</text>
</comment>
<dbReference type="HOGENOM" id="CLU_065765_4_6_0"/>
<dbReference type="SUPFAM" id="SSF53955">
    <property type="entry name" value="Lysozyme-like"/>
    <property type="match status" value="1"/>
</dbReference>
<dbReference type="EMBL" id="CP001818">
    <property type="protein sequence ID" value="ACZ19563.1"/>
    <property type="molecule type" value="Genomic_DNA"/>
</dbReference>
<reference evidence="3 4" key="1">
    <citation type="journal article" date="2009" name="Stand. Genomic Sci.">
        <title>Complete genome sequence of Thermanaerovibrio acidaminovorans type strain (Su883).</title>
        <authorList>
            <person name="Chovatia M."/>
            <person name="Sikorski J."/>
            <person name="Schroder M."/>
            <person name="Lapidus A."/>
            <person name="Nolan M."/>
            <person name="Tice H."/>
            <person name="Glavina Del Rio T."/>
            <person name="Copeland A."/>
            <person name="Cheng J.F."/>
            <person name="Lucas S."/>
            <person name="Chen F."/>
            <person name="Bruce D."/>
            <person name="Goodwin L."/>
            <person name="Pitluck S."/>
            <person name="Ivanova N."/>
            <person name="Mavromatis K."/>
            <person name="Ovchinnikova G."/>
            <person name="Pati A."/>
            <person name="Chen A."/>
            <person name="Palaniappan K."/>
            <person name="Land M."/>
            <person name="Hauser L."/>
            <person name="Chang Y.J."/>
            <person name="Jeffries C.D."/>
            <person name="Chain P."/>
            <person name="Saunders E."/>
            <person name="Detter J.C."/>
            <person name="Brettin T."/>
            <person name="Rohde M."/>
            <person name="Goker M."/>
            <person name="Spring S."/>
            <person name="Bristow J."/>
            <person name="Markowitz V."/>
            <person name="Hugenholtz P."/>
            <person name="Kyrpides N.C."/>
            <person name="Klenk H.P."/>
            <person name="Eisen J.A."/>
        </authorList>
    </citation>
    <scope>NUCLEOTIDE SEQUENCE [LARGE SCALE GENOMIC DNA]</scope>
    <source>
        <strain evidence="4">ATCC 49978 / DSM 6589 / Su883</strain>
    </source>
</reference>
<name>D1B6C2_THEAS</name>
<gene>
    <name evidence="3" type="ordered locus">Taci_1332</name>
</gene>
<dbReference type="GO" id="GO:0000270">
    <property type="term" value="P:peptidoglycan metabolic process"/>
    <property type="evidence" value="ECO:0007669"/>
    <property type="project" value="InterPro"/>
</dbReference>
<dbReference type="PANTHER" id="PTHR37423">
    <property type="entry name" value="SOLUBLE LYTIC MUREIN TRANSGLYCOSYLASE-RELATED"/>
    <property type="match status" value="1"/>
</dbReference>
<dbReference type="OrthoDB" id="9815002at2"/>
<dbReference type="CDD" id="cd00254">
    <property type="entry name" value="LT-like"/>
    <property type="match status" value="1"/>
</dbReference>
<dbReference type="InterPro" id="IPR008258">
    <property type="entry name" value="Transglycosylase_SLT_dom_1"/>
</dbReference>
<dbReference type="Gene3D" id="1.10.530.10">
    <property type="match status" value="1"/>
</dbReference>
<dbReference type="InterPro" id="IPR000189">
    <property type="entry name" value="Transglyc_AS"/>
</dbReference>
<organism evidence="3 4">
    <name type="scientific">Thermanaerovibrio acidaminovorans (strain ATCC 49978 / DSM 6589 / Su883)</name>
    <name type="common">Selenomonas acidaminovorans</name>
    <dbReference type="NCBI Taxonomy" id="525903"/>
    <lineage>
        <taxon>Bacteria</taxon>
        <taxon>Thermotogati</taxon>
        <taxon>Synergistota</taxon>
        <taxon>Synergistia</taxon>
        <taxon>Synergistales</taxon>
        <taxon>Synergistaceae</taxon>
        <taxon>Thermanaerovibrio</taxon>
    </lineage>
</organism>
<accession>D1B6C2</accession>
<dbReference type="AlphaFoldDB" id="D1B6C2"/>
<feature type="domain" description="Transglycosylase SLT" evidence="2">
    <location>
        <begin position="77"/>
        <end position="165"/>
    </location>
</feature>